<evidence type="ECO:0000256" key="4">
    <source>
        <dbReference type="ARBA" id="ARBA00022989"/>
    </source>
</evidence>
<evidence type="ECO:0000256" key="3">
    <source>
        <dbReference type="ARBA" id="ARBA00022692"/>
    </source>
</evidence>
<protein>
    <submittedName>
        <fullName evidence="7">Uncharacterized protein</fullName>
    </submittedName>
</protein>
<keyword evidence="3 6" id="KW-0812">Transmembrane</keyword>
<feature type="transmembrane region" description="Helical" evidence="6">
    <location>
        <begin position="250"/>
        <end position="269"/>
    </location>
</feature>
<dbReference type="GO" id="GO:0015297">
    <property type="term" value="F:antiporter activity"/>
    <property type="evidence" value="ECO:0007669"/>
    <property type="project" value="InterPro"/>
</dbReference>
<dbReference type="EMBL" id="JABAYA010000059">
    <property type="protein sequence ID" value="KAF7727340.1"/>
    <property type="molecule type" value="Genomic_DNA"/>
</dbReference>
<dbReference type="Pfam" id="PF01554">
    <property type="entry name" value="MatE"/>
    <property type="match status" value="2"/>
</dbReference>
<evidence type="ECO:0000313" key="7">
    <source>
        <dbReference type="EMBL" id="KAF7727340.1"/>
    </source>
</evidence>
<feature type="transmembrane region" description="Helical" evidence="6">
    <location>
        <begin position="126"/>
        <end position="148"/>
    </location>
</feature>
<comment type="similarity">
    <text evidence="2">Belongs to the multi antimicrobial extrusion (MATE) (TC 2.A.66.1) family.</text>
</comment>
<evidence type="ECO:0000313" key="8">
    <source>
        <dbReference type="Proteomes" id="UP000605846"/>
    </source>
</evidence>
<dbReference type="InterPro" id="IPR002528">
    <property type="entry name" value="MATE_fam"/>
</dbReference>
<dbReference type="NCBIfam" id="TIGR00797">
    <property type="entry name" value="matE"/>
    <property type="match status" value="1"/>
</dbReference>
<evidence type="ECO:0000256" key="6">
    <source>
        <dbReference type="SAM" id="Phobius"/>
    </source>
</evidence>
<dbReference type="Proteomes" id="UP000605846">
    <property type="component" value="Unassembled WGS sequence"/>
</dbReference>
<evidence type="ECO:0000256" key="5">
    <source>
        <dbReference type="ARBA" id="ARBA00023136"/>
    </source>
</evidence>
<dbReference type="PANTHER" id="PTHR11206">
    <property type="entry name" value="MULTIDRUG RESISTANCE PROTEIN"/>
    <property type="match status" value="1"/>
</dbReference>
<feature type="transmembrane region" description="Helical" evidence="6">
    <location>
        <begin position="289"/>
        <end position="311"/>
    </location>
</feature>
<sequence>MVSAFSISYGATTALDTLCSQAWTGARDKTLLGIHLQRALIILSLMLIPVAVIWWNATTILLSLNQDPELAQLAGAPANVAFEAVKKFLQAQGIMQASTYCLLIVSPFNMFLNYTLVYLKPFELGFIGAPLATALSYWLMLGIIVLYVKYVQGSEAWGGWSRESLEGWWPFLRLAVPGIFMICTEWWCFELASLAASYLSTVDLAAQSILITTVSATYCIPFGVSIAAANRIGNALGSGSPKRAREACKMALLFAIAFGILNSAFFTFARSSFGYMFTSKKEVVDRVATILPVCSLFQIADCLAGICGGVVRGLGRQKIAAWINIFAYYIVAMPIAICLTFPLGWGLVGIWTGLSIALFLAALGECIFLYNVDWDAEVAKTQDRVKEEEHEAGHYM</sequence>
<comment type="caution">
    <text evidence="7">The sequence shown here is derived from an EMBL/GenBank/DDBJ whole genome shotgun (WGS) entry which is preliminary data.</text>
</comment>
<keyword evidence="5 6" id="KW-0472">Membrane</keyword>
<dbReference type="OrthoDB" id="2126698at2759"/>
<proteinExistence type="inferred from homology"/>
<feature type="transmembrane region" description="Helical" evidence="6">
    <location>
        <begin position="350"/>
        <end position="370"/>
    </location>
</feature>
<organism evidence="7 8">
    <name type="scientific">Apophysomyces ossiformis</name>
    <dbReference type="NCBI Taxonomy" id="679940"/>
    <lineage>
        <taxon>Eukaryota</taxon>
        <taxon>Fungi</taxon>
        <taxon>Fungi incertae sedis</taxon>
        <taxon>Mucoromycota</taxon>
        <taxon>Mucoromycotina</taxon>
        <taxon>Mucoromycetes</taxon>
        <taxon>Mucorales</taxon>
        <taxon>Mucorineae</taxon>
        <taxon>Mucoraceae</taxon>
        <taxon>Apophysomyces</taxon>
    </lineage>
</organism>
<dbReference type="CDD" id="cd13132">
    <property type="entry name" value="MATE_eukaryotic"/>
    <property type="match status" value="1"/>
</dbReference>
<comment type="subcellular location">
    <subcellularLocation>
        <location evidence="1">Membrane</location>
        <topology evidence="1">Multi-pass membrane protein</topology>
    </subcellularLocation>
</comment>
<accession>A0A8H7BNY5</accession>
<dbReference type="GO" id="GO:0016020">
    <property type="term" value="C:membrane"/>
    <property type="evidence" value="ECO:0007669"/>
    <property type="project" value="UniProtKB-SubCell"/>
</dbReference>
<keyword evidence="8" id="KW-1185">Reference proteome</keyword>
<dbReference type="GO" id="GO:0042910">
    <property type="term" value="F:xenobiotic transmembrane transporter activity"/>
    <property type="evidence" value="ECO:0007669"/>
    <property type="project" value="InterPro"/>
</dbReference>
<feature type="transmembrane region" description="Helical" evidence="6">
    <location>
        <begin position="168"/>
        <end position="189"/>
    </location>
</feature>
<dbReference type="AlphaFoldDB" id="A0A8H7BNY5"/>
<dbReference type="InterPro" id="IPR045069">
    <property type="entry name" value="MATE_euk"/>
</dbReference>
<feature type="transmembrane region" description="Helical" evidence="6">
    <location>
        <begin position="323"/>
        <end position="344"/>
    </location>
</feature>
<feature type="transmembrane region" description="Helical" evidence="6">
    <location>
        <begin position="39"/>
        <end position="57"/>
    </location>
</feature>
<dbReference type="GO" id="GO:1990961">
    <property type="term" value="P:xenobiotic detoxification by transmembrane export across the plasma membrane"/>
    <property type="evidence" value="ECO:0007669"/>
    <property type="project" value="InterPro"/>
</dbReference>
<name>A0A8H7BNY5_9FUNG</name>
<evidence type="ECO:0000256" key="2">
    <source>
        <dbReference type="ARBA" id="ARBA00010199"/>
    </source>
</evidence>
<feature type="transmembrane region" description="Helical" evidence="6">
    <location>
        <begin position="97"/>
        <end position="119"/>
    </location>
</feature>
<reference evidence="7" key="1">
    <citation type="submission" date="2020-01" db="EMBL/GenBank/DDBJ databases">
        <title>Genome Sequencing of Three Apophysomyces-Like Fungal Strains Confirms a Novel Fungal Genus in the Mucoromycota with divergent Burkholderia-like Endosymbiotic Bacteria.</title>
        <authorList>
            <person name="Stajich J.E."/>
            <person name="Macias A.M."/>
            <person name="Carter-House D."/>
            <person name="Lovett B."/>
            <person name="Kasson L.R."/>
            <person name="Berry K."/>
            <person name="Grigoriev I."/>
            <person name="Chang Y."/>
            <person name="Spatafora J."/>
            <person name="Kasson M.T."/>
        </authorList>
    </citation>
    <scope>NUCLEOTIDE SEQUENCE</scope>
    <source>
        <strain evidence="7">NRRL A-21654</strain>
    </source>
</reference>
<keyword evidence="4 6" id="KW-1133">Transmembrane helix</keyword>
<gene>
    <name evidence="7" type="ORF">EC973_007649</name>
</gene>
<evidence type="ECO:0000256" key="1">
    <source>
        <dbReference type="ARBA" id="ARBA00004141"/>
    </source>
</evidence>